<gene>
    <name evidence="1" type="ORF">NX722_27495</name>
</gene>
<dbReference type="EMBL" id="JAPFCC010000001">
    <property type="protein sequence ID" value="MCW7556309.1"/>
    <property type="molecule type" value="Genomic_DNA"/>
</dbReference>
<keyword evidence="2" id="KW-1185">Reference proteome</keyword>
<reference evidence="1 2" key="1">
    <citation type="submission" date="2022-10" db="EMBL/GenBank/DDBJ databases">
        <title>High-quality genome sequences of two octocoral-associated bacteria, Endozoicomonas euniceicola EF212 and Endozoicomonas gorgoniicola PS125.</title>
        <authorList>
            <person name="Chiou Y.-J."/>
            <person name="Chen Y.-H."/>
        </authorList>
    </citation>
    <scope>NUCLEOTIDE SEQUENCE [LARGE SCALE GENOMIC DNA]</scope>
    <source>
        <strain evidence="1 2">PS125</strain>
    </source>
</reference>
<comment type="caution">
    <text evidence="1">The sequence shown here is derived from an EMBL/GenBank/DDBJ whole genome shotgun (WGS) entry which is preliminary data.</text>
</comment>
<name>A0ABT3N3V0_9GAMM</name>
<proteinExistence type="predicted"/>
<accession>A0ABT3N3V0</accession>
<evidence type="ECO:0000313" key="1">
    <source>
        <dbReference type="EMBL" id="MCW7556309.1"/>
    </source>
</evidence>
<organism evidence="1 2">
    <name type="scientific">Endozoicomonas gorgoniicola</name>
    <dbReference type="NCBI Taxonomy" id="1234144"/>
    <lineage>
        <taxon>Bacteria</taxon>
        <taxon>Pseudomonadati</taxon>
        <taxon>Pseudomonadota</taxon>
        <taxon>Gammaproteobacteria</taxon>
        <taxon>Oceanospirillales</taxon>
        <taxon>Endozoicomonadaceae</taxon>
        <taxon>Endozoicomonas</taxon>
    </lineage>
</organism>
<sequence>MPRTTTSLEALLLQMRLQNHFYPRVHCLFCRSPIWYESVPESEWIIHKPAEHFPDNVFNGNLGRWRIIEDSDLD</sequence>
<evidence type="ECO:0000313" key="2">
    <source>
        <dbReference type="Proteomes" id="UP001209854"/>
    </source>
</evidence>
<dbReference type="Proteomes" id="UP001209854">
    <property type="component" value="Unassembled WGS sequence"/>
</dbReference>
<protein>
    <submittedName>
        <fullName evidence="1">Uncharacterized protein</fullName>
    </submittedName>
</protein>